<organism evidence="1">
    <name type="scientific">gut metagenome</name>
    <dbReference type="NCBI Taxonomy" id="749906"/>
    <lineage>
        <taxon>unclassified sequences</taxon>
        <taxon>metagenomes</taxon>
        <taxon>organismal metagenomes</taxon>
    </lineage>
</organism>
<protein>
    <submittedName>
        <fullName evidence="1">Uncharacterized protein</fullName>
    </submittedName>
</protein>
<name>J9GDQ6_9ZZZZ</name>
<comment type="caution">
    <text evidence="1">The sequence shown here is derived from an EMBL/GenBank/DDBJ whole genome shotgun (WGS) entry which is preliminary data.</text>
</comment>
<reference evidence="1" key="1">
    <citation type="journal article" date="2012" name="PLoS ONE">
        <title>Gene sets for utilization of primary and secondary nutrition supplies in the distal gut of endangered iberian lynx.</title>
        <authorList>
            <person name="Alcaide M."/>
            <person name="Messina E."/>
            <person name="Richter M."/>
            <person name="Bargiela R."/>
            <person name="Peplies J."/>
            <person name="Huws S.A."/>
            <person name="Newbold C.J."/>
            <person name="Golyshin P.N."/>
            <person name="Simon M.A."/>
            <person name="Lopez G."/>
            <person name="Yakimov M.M."/>
            <person name="Ferrer M."/>
        </authorList>
    </citation>
    <scope>NUCLEOTIDE SEQUENCE</scope>
</reference>
<dbReference type="AlphaFoldDB" id="J9GDQ6"/>
<sequence>MIISDGIRTVDELFLQGIYDIGYSKNFCLAVQPLGRYVLHDITAFQ</sequence>
<proteinExistence type="predicted"/>
<evidence type="ECO:0000313" key="1">
    <source>
        <dbReference type="EMBL" id="EJW99922.1"/>
    </source>
</evidence>
<accession>J9GDQ6</accession>
<dbReference type="EMBL" id="AMCI01003599">
    <property type="protein sequence ID" value="EJW99922.1"/>
    <property type="molecule type" value="Genomic_DNA"/>
</dbReference>
<gene>
    <name evidence="1" type="ORF">EVA_11971</name>
</gene>